<evidence type="ECO:0000256" key="1">
    <source>
        <dbReference type="SAM" id="Phobius"/>
    </source>
</evidence>
<keyword evidence="1" id="KW-1133">Transmembrane helix</keyword>
<accession>A0A6P0ULK8</accession>
<keyword evidence="3" id="KW-0418">Kinase</keyword>
<keyword evidence="1" id="KW-0472">Membrane</keyword>
<evidence type="ECO:0000259" key="2">
    <source>
        <dbReference type="Pfam" id="PF13239"/>
    </source>
</evidence>
<feature type="domain" description="2TM" evidence="2">
    <location>
        <begin position="12"/>
        <end position="91"/>
    </location>
</feature>
<keyword evidence="3" id="KW-0808">Transferase</keyword>
<keyword evidence="4" id="KW-1185">Reference proteome</keyword>
<sequence length="105" mass="12898">MEDHSKEDSYVRAKKRVEEIKGFYWNIGSYIVIMGFLATMNYWIDRWEHPWFLWAAFGWGIGVVIHAAITFQWNPLLNKDWEEKKIKEFMKEDEDDYNRTSQRWE</sequence>
<dbReference type="Proteomes" id="UP000468581">
    <property type="component" value="Unassembled WGS sequence"/>
</dbReference>
<dbReference type="InterPro" id="IPR025698">
    <property type="entry name" value="2TM_dom"/>
</dbReference>
<protein>
    <submittedName>
        <fullName evidence="3">Histidine kinase</fullName>
    </submittedName>
</protein>
<keyword evidence="1" id="KW-0812">Transmembrane</keyword>
<comment type="caution">
    <text evidence="3">The sequence shown here is derived from an EMBL/GenBank/DDBJ whole genome shotgun (WGS) entry which is preliminary data.</text>
</comment>
<feature type="transmembrane region" description="Helical" evidence="1">
    <location>
        <begin position="23"/>
        <end position="44"/>
    </location>
</feature>
<dbReference type="GO" id="GO:0016301">
    <property type="term" value="F:kinase activity"/>
    <property type="evidence" value="ECO:0007669"/>
    <property type="project" value="UniProtKB-KW"/>
</dbReference>
<dbReference type="EMBL" id="JAABOO010000002">
    <property type="protein sequence ID" value="NER14135.1"/>
    <property type="molecule type" value="Genomic_DNA"/>
</dbReference>
<feature type="transmembrane region" description="Helical" evidence="1">
    <location>
        <begin position="50"/>
        <end position="69"/>
    </location>
</feature>
<dbReference type="AlphaFoldDB" id="A0A6P0ULK8"/>
<reference evidence="3 4" key="1">
    <citation type="submission" date="2020-01" db="EMBL/GenBank/DDBJ databases">
        <title>Leptobacterium flavescens.</title>
        <authorList>
            <person name="Wang G."/>
        </authorList>
    </citation>
    <scope>NUCLEOTIDE SEQUENCE [LARGE SCALE GENOMIC DNA]</scope>
    <source>
        <strain evidence="3 4">KCTC 22160</strain>
    </source>
</reference>
<proteinExistence type="predicted"/>
<dbReference type="Pfam" id="PF13239">
    <property type="entry name" value="2TM"/>
    <property type="match status" value="1"/>
</dbReference>
<dbReference type="RefSeq" id="WP_163607397.1">
    <property type="nucleotide sequence ID" value="NZ_JAABOO010000002.1"/>
</dbReference>
<evidence type="ECO:0000313" key="4">
    <source>
        <dbReference type="Proteomes" id="UP000468581"/>
    </source>
</evidence>
<evidence type="ECO:0000313" key="3">
    <source>
        <dbReference type="EMBL" id="NER14135.1"/>
    </source>
</evidence>
<gene>
    <name evidence="3" type="ORF">GWK08_11835</name>
</gene>
<organism evidence="3 4">
    <name type="scientific">Leptobacterium flavescens</name>
    <dbReference type="NCBI Taxonomy" id="472055"/>
    <lineage>
        <taxon>Bacteria</taxon>
        <taxon>Pseudomonadati</taxon>
        <taxon>Bacteroidota</taxon>
        <taxon>Flavobacteriia</taxon>
        <taxon>Flavobacteriales</taxon>
        <taxon>Flavobacteriaceae</taxon>
        <taxon>Leptobacterium</taxon>
    </lineage>
</organism>
<name>A0A6P0ULK8_9FLAO</name>